<gene>
    <name evidence="2" type="ORF">MEUPH1_LOCUS23209</name>
</gene>
<dbReference type="Pfam" id="PF00665">
    <property type="entry name" value="rve"/>
    <property type="match status" value="1"/>
</dbReference>
<dbReference type="CDD" id="cd00590">
    <property type="entry name" value="RRM_SF"/>
    <property type="match status" value="1"/>
</dbReference>
<dbReference type="PROSITE" id="PS50994">
    <property type="entry name" value="INTEGRASE"/>
    <property type="match status" value="1"/>
</dbReference>
<sequence length="120" mass="13670">MLYHLWDPIFLILVDAYSKWLEVKIVSSLSSKTTIEHLREIFSRFGLPLVVVSDSGTAYTSMEFKNFMETNGIQHKFSAPAHPATNGQAERYVQTVKKKLKTMTEAPGDLHTKVCCFLMQ</sequence>
<dbReference type="PANTHER" id="PTHR37984">
    <property type="entry name" value="PROTEIN CBG26694"/>
    <property type="match status" value="1"/>
</dbReference>
<dbReference type="AlphaFoldDB" id="A0AAV0XKD5"/>
<feature type="domain" description="Integrase catalytic" evidence="1">
    <location>
        <begin position="1"/>
        <end position="120"/>
    </location>
</feature>
<reference evidence="2 3" key="1">
    <citation type="submission" date="2023-01" db="EMBL/GenBank/DDBJ databases">
        <authorList>
            <person name="Whitehead M."/>
        </authorList>
    </citation>
    <scope>NUCLEOTIDE SEQUENCE [LARGE SCALE GENOMIC DNA]</scope>
</reference>
<evidence type="ECO:0000313" key="2">
    <source>
        <dbReference type="EMBL" id="CAI6368905.1"/>
    </source>
</evidence>
<name>A0AAV0XKD5_9HEMI</name>
<organism evidence="2 3">
    <name type="scientific">Macrosiphum euphorbiae</name>
    <name type="common">potato aphid</name>
    <dbReference type="NCBI Taxonomy" id="13131"/>
    <lineage>
        <taxon>Eukaryota</taxon>
        <taxon>Metazoa</taxon>
        <taxon>Ecdysozoa</taxon>
        <taxon>Arthropoda</taxon>
        <taxon>Hexapoda</taxon>
        <taxon>Insecta</taxon>
        <taxon>Pterygota</taxon>
        <taxon>Neoptera</taxon>
        <taxon>Paraneoptera</taxon>
        <taxon>Hemiptera</taxon>
        <taxon>Sternorrhyncha</taxon>
        <taxon>Aphidomorpha</taxon>
        <taxon>Aphidoidea</taxon>
        <taxon>Aphididae</taxon>
        <taxon>Macrosiphini</taxon>
        <taxon>Macrosiphum</taxon>
    </lineage>
</organism>
<dbReference type="EMBL" id="CARXXK010000005">
    <property type="protein sequence ID" value="CAI6368905.1"/>
    <property type="molecule type" value="Genomic_DNA"/>
</dbReference>
<dbReference type="PANTHER" id="PTHR37984:SF13">
    <property type="entry name" value="RIBONUCLEASE H"/>
    <property type="match status" value="1"/>
</dbReference>
<proteinExistence type="predicted"/>
<keyword evidence="3" id="KW-1185">Reference proteome</keyword>
<dbReference type="Gene3D" id="3.30.420.10">
    <property type="entry name" value="Ribonuclease H-like superfamily/Ribonuclease H"/>
    <property type="match status" value="1"/>
</dbReference>
<comment type="caution">
    <text evidence="2">The sequence shown here is derived from an EMBL/GenBank/DDBJ whole genome shotgun (WGS) entry which is preliminary data.</text>
</comment>
<evidence type="ECO:0000313" key="3">
    <source>
        <dbReference type="Proteomes" id="UP001160148"/>
    </source>
</evidence>
<dbReference type="InterPro" id="IPR001584">
    <property type="entry name" value="Integrase_cat-core"/>
</dbReference>
<dbReference type="InterPro" id="IPR012337">
    <property type="entry name" value="RNaseH-like_sf"/>
</dbReference>
<protein>
    <recommendedName>
        <fullName evidence="1">Integrase catalytic domain-containing protein</fullName>
    </recommendedName>
</protein>
<dbReference type="SUPFAM" id="SSF53098">
    <property type="entry name" value="Ribonuclease H-like"/>
    <property type="match status" value="1"/>
</dbReference>
<dbReference type="GO" id="GO:0015074">
    <property type="term" value="P:DNA integration"/>
    <property type="evidence" value="ECO:0007669"/>
    <property type="project" value="InterPro"/>
</dbReference>
<accession>A0AAV0XKD5</accession>
<evidence type="ECO:0000259" key="1">
    <source>
        <dbReference type="PROSITE" id="PS50994"/>
    </source>
</evidence>
<dbReference type="GO" id="GO:0003676">
    <property type="term" value="F:nucleic acid binding"/>
    <property type="evidence" value="ECO:0007669"/>
    <property type="project" value="InterPro"/>
</dbReference>
<dbReference type="InterPro" id="IPR050951">
    <property type="entry name" value="Retrovirus_Pol_polyprotein"/>
</dbReference>
<dbReference type="Proteomes" id="UP001160148">
    <property type="component" value="Unassembled WGS sequence"/>
</dbReference>
<dbReference type="InterPro" id="IPR036397">
    <property type="entry name" value="RNaseH_sf"/>
</dbReference>